<dbReference type="InterPro" id="IPR013783">
    <property type="entry name" value="Ig-like_fold"/>
</dbReference>
<keyword evidence="2" id="KW-1015">Disulfide bond</keyword>
<dbReference type="PANTHER" id="PTHR44337:SF20">
    <property type="entry name" value="CARCINOEMBRYONIC ANTIGEN-RELATED CELL ADHESION MOLECULE 5-RELATED"/>
    <property type="match status" value="1"/>
</dbReference>
<evidence type="ECO:0000313" key="8">
    <source>
        <dbReference type="Proteomes" id="UP000386466"/>
    </source>
</evidence>
<dbReference type="EMBL" id="CAAGRJ010022238">
    <property type="protein sequence ID" value="VFV36148.1"/>
    <property type="molecule type" value="Genomic_DNA"/>
</dbReference>
<proteinExistence type="inferred from homology"/>
<dbReference type="SMART" id="SM00409">
    <property type="entry name" value="IG"/>
    <property type="match status" value="1"/>
</dbReference>
<dbReference type="GO" id="GO:0009986">
    <property type="term" value="C:cell surface"/>
    <property type="evidence" value="ECO:0007669"/>
    <property type="project" value="TreeGrafter"/>
</dbReference>
<keyword evidence="8" id="KW-1185">Reference proteome</keyword>
<dbReference type="AlphaFoldDB" id="A0A485NVK7"/>
<dbReference type="InterPro" id="IPR052598">
    <property type="entry name" value="IgSF_CEA-related"/>
</dbReference>
<dbReference type="InterPro" id="IPR007110">
    <property type="entry name" value="Ig-like_dom"/>
</dbReference>
<dbReference type="PANTHER" id="PTHR44337">
    <property type="entry name" value="CARCINOEMBRYONIC ANTIGEN-RELATED CELL ADHESION MOLECULE 8"/>
    <property type="match status" value="1"/>
</dbReference>
<protein>
    <recommendedName>
        <fullName evidence="6">Ig-like domain-containing protein</fullName>
    </recommendedName>
</protein>
<dbReference type="InterPro" id="IPR036179">
    <property type="entry name" value="Ig-like_dom_sf"/>
</dbReference>
<name>A0A485NVK7_LYNPA</name>
<gene>
    <name evidence="7" type="ORF">LYPA_23C002132</name>
</gene>
<evidence type="ECO:0000256" key="2">
    <source>
        <dbReference type="ARBA" id="ARBA00023157"/>
    </source>
</evidence>
<keyword evidence="4" id="KW-0393">Immunoglobulin domain</keyword>
<dbReference type="SUPFAM" id="SSF48726">
    <property type="entry name" value="Immunoglobulin"/>
    <property type="match status" value="1"/>
</dbReference>
<organism evidence="7 8">
    <name type="scientific">Lynx pardinus</name>
    <name type="common">Iberian lynx</name>
    <name type="synonym">Felis pardina</name>
    <dbReference type="NCBI Taxonomy" id="191816"/>
    <lineage>
        <taxon>Eukaryota</taxon>
        <taxon>Metazoa</taxon>
        <taxon>Chordata</taxon>
        <taxon>Craniata</taxon>
        <taxon>Vertebrata</taxon>
        <taxon>Euteleostomi</taxon>
        <taxon>Mammalia</taxon>
        <taxon>Eutheria</taxon>
        <taxon>Laurasiatheria</taxon>
        <taxon>Carnivora</taxon>
        <taxon>Feliformia</taxon>
        <taxon>Felidae</taxon>
        <taxon>Felinae</taxon>
        <taxon>Lynx</taxon>
    </lineage>
</organism>
<dbReference type="Gene3D" id="2.60.40.10">
    <property type="entry name" value="Immunoglobulins"/>
    <property type="match status" value="1"/>
</dbReference>
<keyword evidence="1" id="KW-0732">Signal</keyword>
<feature type="non-terminal residue" evidence="7">
    <location>
        <position position="1"/>
    </location>
</feature>
<evidence type="ECO:0000313" key="7">
    <source>
        <dbReference type="EMBL" id="VFV36148.1"/>
    </source>
</evidence>
<reference evidence="7 8" key="1">
    <citation type="submission" date="2019-01" db="EMBL/GenBank/DDBJ databases">
        <authorList>
            <person name="Alioto T."/>
            <person name="Alioto T."/>
        </authorList>
    </citation>
    <scope>NUCLEOTIDE SEQUENCE [LARGE SCALE GENOMIC DNA]</scope>
</reference>
<accession>A0A485NVK7</accession>
<dbReference type="Pfam" id="PF13927">
    <property type="entry name" value="Ig_3"/>
    <property type="match status" value="1"/>
</dbReference>
<dbReference type="SMART" id="SM00408">
    <property type="entry name" value="IGc2"/>
    <property type="match status" value="1"/>
</dbReference>
<evidence type="ECO:0000256" key="3">
    <source>
        <dbReference type="ARBA" id="ARBA00023180"/>
    </source>
</evidence>
<dbReference type="InterPro" id="IPR003599">
    <property type="entry name" value="Ig_sub"/>
</dbReference>
<feature type="non-terminal residue" evidence="7">
    <location>
        <position position="93"/>
    </location>
</feature>
<keyword evidence="3" id="KW-0325">Glycoprotein</keyword>
<evidence type="ECO:0000259" key="6">
    <source>
        <dbReference type="PROSITE" id="PS50835"/>
    </source>
</evidence>
<dbReference type="PROSITE" id="PS50835">
    <property type="entry name" value="IG_LIKE"/>
    <property type="match status" value="1"/>
</dbReference>
<evidence type="ECO:0000256" key="1">
    <source>
        <dbReference type="ARBA" id="ARBA00022729"/>
    </source>
</evidence>
<feature type="domain" description="Ig-like" evidence="6">
    <location>
        <begin position="5"/>
        <end position="90"/>
    </location>
</feature>
<dbReference type="Proteomes" id="UP000386466">
    <property type="component" value="Unassembled WGS sequence"/>
</dbReference>
<dbReference type="InterPro" id="IPR003598">
    <property type="entry name" value="Ig_sub2"/>
</dbReference>
<dbReference type="FunFam" id="2.60.40.10:FF:000244">
    <property type="entry name" value="carcinoembryonic antigen-related cell adhesion molecule 16"/>
    <property type="match status" value="1"/>
</dbReference>
<sequence>PVSRPSINISNTTATEHKDSVVLTCSTNNTGVSIWWFFNNQSLKLLERMKLSPDNSTLTVDPVRREDAGDYQCEVSNRASSNRSDPIRLAVSC</sequence>
<evidence type="ECO:0000256" key="4">
    <source>
        <dbReference type="ARBA" id="ARBA00023319"/>
    </source>
</evidence>
<comment type="similarity">
    <text evidence="5">Belongs to the immunoglobulin superfamily. CEA family.</text>
</comment>
<dbReference type="GO" id="GO:0007157">
    <property type="term" value="P:heterophilic cell-cell adhesion via plasma membrane cell adhesion molecules"/>
    <property type="evidence" value="ECO:0007669"/>
    <property type="project" value="TreeGrafter"/>
</dbReference>
<evidence type="ECO:0000256" key="5">
    <source>
        <dbReference type="ARBA" id="ARBA00038222"/>
    </source>
</evidence>